<dbReference type="PROSITE" id="PS50011">
    <property type="entry name" value="PROTEIN_KINASE_DOM"/>
    <property type="match status" value="1"/>
</dbReference>
<dbReference type="GO" id="GO:0016020">
    <property type="term" value="C:membrane"/>
    <property type="evidence" value="ECO:0007669"/>
    <property type="project" value="UniProtKB-SubCell"/>
</dbReference>
<dbReference type="SMART" id="SM00220">
    <property type="entry name" value="S_TKc"/>
    <property type="match status" value="1"/>
</dbReference>
<dbReference type="EC" id="2.7.11.1" evidence="2"/>
<dbReference type="PANTHER" id="PTHR27009">
    <property type="entry name" value="RUST RESISTANCE KINASE LR10-RELATED"/>
    <property type="match status" value="1"/>
</dbReference>
<dbReference type="InterPro" id="IPR001245">
    <property type="entry name" value="Ser-Thr/Tyr_kinase_cat_dom"/>
</dbReference>
<keyword evidence="7 16" id="KW-0547">Nucleotide-binding</keyword>
<dbReference type="Gene3D" id="1.10.510.10">
    <property type="entry name" value="Transferase(Phosphotransferase) domain 1"/>
    <property type="match status" value="1"/>
</dbReference>
<evidence type="ECO:0000256" key="13">
    <source>
        <dbReference type="ARBA" id="ARBA00023180"/>
    </source>
</evidence>
<accession>A0A8S1ZSC7</accession>
<gene>
    <name evidence="21" type="ORF">AARE701A_LOCUS4746</name>
</gene>
<dbReference type="FunFam" id="1.10.510.10:FF:000590">
    <property type="entry name" value="PR5-like receptor kinase"/>
    <property type="match status" value="1"/>
</dbReference>
<dbReference type="InterPro" id="IPR017441">
    <property type="entry name" value="Protein_kinase_ATP_BS"/>
</dbReference>
<feature type="transmembrane region" description="Helical" evidence="18">
    <location>
        <begin position="476"/>
        <end position="497"/>
    </location>
</feature>
<keyword evidence="22" id="KW-1185">Reference proteome</keyword>
<keyword evidence="4" id="KW-0808">Transferase</keyword>
<dbReference type="InterPro" id="IPR025287">
    <property type="entry name" value="WAK_GUB"/>
</dbReference>
<dbReference type="Pfam" id="PF13947">
    <property type="entry name" value="GUB_WAK_bind"/>
    <property type="match status" value="1"/>
</dbReference>
<evidence type="ECO:0000256" key="14">
    <source>
        <dbReference type="ARBA" id="ARBA00047899"/>
    </source>
</evidence>
<evidence type="ECO:0000313" key="21">
    <source>
        <dbReference type="EMBL" id="CAE5963190.1"/>
    </source>
</evidence>
<evidence type="ECO:0000256" key="9">
    <source>
        <dbReference type="ARBA" id="ARBA00022840"/>
    </source>
</evidence>
<feature type="signal peptide" evidence="19">
    <location>
        <begin position="1"/>
        <end position="26"/>
    </location>
</feature>
<dbReference type="PROSITE" id="PS00108">
    <property type="entry name" value="PROTEIN_KINASE_ST"/>
    <property type="match status" value="1"/>
</dbReference>
<dbReference type="GO" id="GO:0030247">
    <property type="term" value="F:polysaccharide binding"/>
    <property type="evidence" value="ECO:0007669"/>
    <property type="project" value="InterPro"/>
</dbReference>
<evidence type="ECO:0000256" key="17">
    <source>
        <dbReference type="SAM" id="MobiDB-lite"/>
    </source>
</evidence>
<evidence type="ECO:0000256" key="2">
    <source>
        <dbReference type="ARBA" id="ARBA00012513"/>
    </source>
</evidence>
<keyword evidence="3" id="KW-0723">Serine/threonine-protein kinase</keyword>
<keyword evidence="12" id="KW-0675">Receptor</keyword>
<comment type="catalytic activity">
    <reaction evidence="14">
        <text>L-threonyl-[protein] + ATP = O-phospho-L-threonyl-[protein] + ADP + H(+)</text>
        <dbReference type="Rhea" id="RHEA:46608"/>
        <dbReference type="Rhea" id="RHEA-COMP:11060"/>
        <dbReference type="Rhea" id="RHEA-COMP:11605"/>
        <dbReference type="ChEBI" id="CHEBI:15378"/>
        <dbReference type="ChEBI" id="CHEBI:30013"/>
        <dbReference type="ChEBI" id="CHEBI:30616"/>
        <dbReference type="ChEBI" id="CHEBI:61977"/>
        <dbReference type="ChEBI" id="CHEBI:456216"/>
        <dbReference type="EC" id="2.7.11.1"/>
    </reaction>
</comment>
<organism evidence="21 22">
    <name type="scientific">Arabidopsis arenosa</name>
    <name type="common">Sand rock-cress</name>
    <name type="synonym">Cardaminopsis arenosa</name>
    <dbReference type="NCBI Taxonomy" id="38785"/>
    <lineage>
        <taxon>Eukaryota</taxon>
        <taxon>Viridiplantae</taxon>
        <taxon>Streptophyta</taxon>
        <taxon>Embryophyta</taxon>
        <taxon>Tracheophyta</taxon>
        <taxon>Spermatophyta</taxon>
        <taxon>Magnoliopsida</taxon>
        <taxon>eudicotyledons</taxon>
        <taxon>Gunneridae</taxon>
        <taxon>Pentapetalae</taxon>
        <taxon>rosids</taxon>
        <taxon>malvids</taxon>
        <taxon>Brassicales</taxon>
        <taxon>Brassicaceae</taxon>
        <taxon>Camelineae</taxon>
        <taxon>Arabidopsis</taxon>
    </lineage>
</organism>
<feature type="region of interest" description="Disordered" evidence="17">
    <location>
        <begin position="830"/>
        <end position="852"/>
    </location>
</feature>
<feature type="domain" description="Protein kinase" evidence="20">
    <location>
        <begin position="532"/>
        <end position="821"/>
    </location>
</feature>
<evidence type="ECO:0000256" key="15">
    <source>
        <dbReference type="ARBA" id="ARBA00048679"/>
    </source>
</evidence>
<evidence type="ECO:0000256" key="1">
    <source>
        <dbReference type="ARBA" id="ARBA00004479"/>
    </source>
</evidence>
<evidence type="ECO:0000256" key="19">
    <source>
        <dbReference type="SAM" id="SignalP"/>
    </source>
</evidence>
<keyword evidence="8" id="KW-0418">Kinase</keyword>
<feature type="binding site" evidence="16">
    <location>
        <position position="560"/>
    </location>
    <ligand>
        <name>ATP</name>
        <dbReference type="ChEBI" id="CHEBI:30616"/>
    </ligand>
</feature>
<comment type="subcellular location">
    <subcellularLocation>
        <location evidence="1">Membrane</location>
        <topology evidence="1">Single-pass type I membrane protein</topology>
    </subcellularLocation>
</comment>
<feature type="chain" id="PRO_5035733008" description="non-specific serine/threonine protein kinase" evidence="19">
    <location>
        <begin position="27"/>
        <end position="852"/>
    </location>
</feature>
<evidence type="ECO:0000256" key="3">
    <source>
        <dbReference type="ARBA" id="ARBA00022527"/>
    </source>
</evidence>
<dbReference type="AlphaFoldDB" id="A0A8S1ZSC7"/>
<dbReference type="Gene3D" id="3.30.200.20">
    <property type="entry name" value="Phosphorylase Kinase, domain 1"/>
    <property type="match status" value="1"/>
</dbReference>
<evidence type="ECO:0000259" key="20">
    <source>
        <dbReference type="PROSITE" id="PS50011"/>
    </source>
</evidence>
<dbReference type="InterPro" id="IPR032872">
    <property type="entry name" value="WAK_assoc_C"/>
</dbReference>
<dbReference type="InterPro" id="IPR008271">
    <property type="entry name" value="Ser/Thr_kinase_AS"/>
</dbReference>
<proteinExistence type="predicted"/>
<dbReference type="Proteomes" id="UP000682877">
    <property type="component" value="Chromosome 2"/>
</dbReference>
<evidence type="ECO:0000256" key="7">
    <source>
        <dbReference type="ARBA" id="ARBA00022741"/>
    </source>
</evidence>
<dbReference type="Pfam" id="PF07714">
    <property type="entry name" value="PK_Tyr_Ser-Thr"/>
    <property type="match status" value="1"/>
</dbReference>
<evidence type="ECO:0000313" key="22">
    <source>
        <dbReference type="Proteomes" id="UP000682877"/>
    </source>
</evidence>
<evidence type="ECO:0000256" key="10">
    <source>
        <dbReference type="ARBA" id="ARBA00022989"/>
    </source>
</evidence>
<evidence type="ECO:0000256" key="4">
    <source>
        <dbReference type="ARBA" id="ARBA00022679"/>
    </source>
</evidence>
<keyword evidence="6 19" id="KW-0732">Signal</keyword>
<comment type="catalytic activity">
    <reaction evidence="15">
        <text>L-seryl-[protein] + ATP = O-phospho-L-seryl-[protein] + ADP + H(+)</text>
        <dbReference type="Rhea" id="RHEA:17989"/>
        <dbReference type="Rhea" id="RHEA-COMP:9863"/>
        <dbReference type="Rhea" id="RHEA-COMP:11604"/>
        <dbReference type="ChEBI" id="CHEBI:15378"/>
        <dbReference type="ChEBI" id="CHEBI:29999"/>
        <dbReference type="ChEBI" id="CHEBI:30616"/>
        <dbReference type="ChEBI" id="CHEBI:83421"/>
        <dbReference type="ChEBI" id="CHEBI:456216"/>
        <dbReference type="EC" id="2.7.11.1"/>
    </reaction>
</comment>
<dbReference type="FunFam" id="3.30.200.20:FF:000644">
    <property type="entry name" value="Suppressor of npr1-1 constitutive 4"/>
    <property type="match status" value="1"/>
</dbReference>
<dbReference type="InterPro" id="IPR011009">
    <property type="entry name" value="Kinase-like_dom_sf"/>
</dbReference>
<keyword evidence="11 18" id="KW-0472">Membrane</keyword>
<feature type="compositionally biased region" description="Polar residues" evidence="17">
    <location>
        <begin position="830"/>
        <end position="842"/>
    </location>
</feature>
<keyword evidence="5 18" id="KW-0812">Transmembrane</keyword>
<evidence type="ECO:0000256" key="8">
    <source>
        <dbReference type="ARBA" id="ARBA00022777"/>
    </source>
</evidence>
<evidence type="ECO:0000256" key="5">
    <source>
        <dbReference type="ARBA" id="ARBA00022692"/>
    </source>
</evidence>
<keyword evidence="10 18" id="KW-1133">Transmembrane helix</keyword>
<dbReference type="PROSITE" id="PS00107">
    <property type="entry name" value="PROTEIN_KINASE_ATP"/>
    <property type="match status" value="1"/>
</dbReference>
<reference evidence="21" key="1">
    <citation type="submission" date="2021-01" db="EMBL/GenBank/DDBJ databases">
        <authorList>
            <person name="Bezrukov I."/>
        </authorList>
    </citation>
    <scope>NUCLEOTIDE SEQUENCE</scope>
</reference>
<sequence>MYYLPSSCLVLFFLFSLFHHLPCVSSKQELGLCEAQFQCGNITVGFPFWGGNRHKDCGHPLLELRCSNNISSLAISNHLYHVLHIDQISNTLRLSSSEFQGTFCNSTFTATTLPPQIFELSPTFKNLTVFYLCDPKRSYHSSYTCSGWGPISVSENLDYHKSCLDSFTINVPKSFVPEEKELNLTHIESALREGFEVKLKIDEKACQDCSSHEICGFNNTTQVFCKEVSSSACNSLHPPSPGSRHVLEVLQHKPSTYGVAAPSPGPIAMPDFDVEVEYAPLSPGSYDGTTLPPQVFDLSPTFKNLTVFYLCDPKLSYHSSYTCPGRGPISVSENLDYHKSCLDSFKINVPKSFVPEEKELNLTHIESALREGFEVKLKIDEKACQDCSSHEICGFNNTTQVCCKEASSSASNTLHPPSPGSRHVLEVLQHKPSTYGVAAPSPGPIAMPDFDVEVEYAPLSPGSYDGSEDDKPRIRFWVFLPVVLLLILFVVIIYGHIRKSNDMGQQNIPNPKLIALIPLKQYSYEELRRITNSFAEVVGRGGFGTVYRGIFSDGRMVAVKVLKDLMGNSGEDFINEVASMSQTSHVNIVTLLGFCYEGYKRAIIYEFMENGSLDKFLSSKKSSNIDWRELYGIALGVARGLEYLHHGCRTRIVHFDIKPQNVLLDDNLSPKVSDFGLAKLCERKESLLSLLDTRGTIGYIAPEVFSRVYGSVSYKSDVYSYGMLVLEIIGARNKSSTGDTVSSTSSMYFPEWIYRDLEKADNGKRIENGISSEEDEIAKKMTMVGLWCIQPWPSDRPTMNRVVEMMEGNLDALGVPPKPVFQQIPTANLQESSTFSEDSSAYTEDGCSINVA</sequence>
<evidence type="ECO:0000256" key="6">
    <source>
        <dbReference type="ARBA" id="ARBA00022729"/>
    </source>
</evidence>
<dbReference type="InterPro" id="IPR000719">
    <property type="entry name" value="Prot_kinase_dom"/>
</dbReference>
<name>A0A8S1ZSC7_ARAAE</name>
<dbReference type="GO" id="GO:0005524">
    <property type="term" value="F:ATP binding"/>
    <property type="evidence" value="ECO:0007669"/>
    <property type="project" value="UniProtKB-UniRule"/>
</dbReference>
<evidence type="ECO:0000256" key="12">
    <source>
        <dbReference type="ARBA" id="ARBA00023170"/>
    </source>
</evidence>
<evidence type="ECO:0000256" key="16">
    <source>
        <dbReference type="PROSITE-ProRule" id="PRU10141"/>
    </source>
</evidence>
<evidence type="ECO:0000256" key="11">
    <source>
        <dbReference type="ARBA" id="ARBA00023136"/>
    </source>
</evidence>
<keyword evidence="13" id="KW-0325">Glycoprotein</keyword>
<dbReference type="GO" id="GO:0004674">
    <property type="term" value="F:protein serine/threonine kinase activity"/>
    <property type="evidence" value="ECO:0007669"/>
    <property type="project" value="UniProtKB-KW"/>
</dbReference>
<dbReference type="SUPFAM" id="SSF56112">
    <property type="entry name" value="Protein kinase-like (PK-like)"/>
    <property type="match status" value="1"/>
</dbReference>
<dbReference type="Pfam" id="PF14380">
    <property type="entry name" value="WAK_assoc"/>
    <property type="match status" value="2"/>
</dbReference>
<protein>
    <recommendedName>
        <fullName evidence="2">non-specific serine/threonine protein kinase</fullName>
        <ecNumber evidence="2">2.7.11.1</ecNumber>
    </recommendedName>
</protein>
<dbReference type="EMBL" id="LR999452">
    <property type="protein sequence ID" value="CAE5963190.1"/>
    <property type="molecule type" value="Genomic_DNA"/>
</dbReference>
<evidence type="ECO:0000256" key="18">
    <source>
        <dbReference type="SAM" id="Phobius"/>
    </source>
</evidence>
<dbReference type="InterPro" id="IPR045874">
    <property type="entry name" value="LRK10/LRL21-25-like"/>
</dbReference>
<keyword evidence="9 16" id="KW-0067">ATP-binding</keyword>